<dbReference type="Pfam" id="PF03477">
    <property type="entry name" value="ATP-cone"/>
    <property type="match status" value="1"/>
</dbReference>
<keyword evidence="4 7" id="KW-0805">Transcription regulation</keyword>
<gene>
    <name evidence="7 9" type="primary">nrdR</name>
    <name evidence="9" type="ORF">SEML1_0176</name>
</gene>
<keyword evidence="10" id="KW-1185">Reference proteome</keyword>
<comment type="similarity">
    <text evidence="7">Belongs to the NrdR family.</text>
</comment>
<dbReference type="InterPro" id="IPR005144">
    <property type="entry name" value="ATP-cone_dom"/>
</dbReference>
<dbReference type="Pfam" id="PF22811">
    <property type="entry name" value="Zn_ribbon_NrdR"/>
    <property type="match status" value="1"/>
</dbReference>
<keyword evidence="1 7" id="KW-0678">Repressor</keyword>
<evidence type="ECO:0000313" key="10">
    <source>
        <dbReference type="Proteomes" id="UP001177295"/>
    </source>
</evidence>
<dbReference type="PANTHER" id="PTHR30455:SF2">
    <property type="entry name" value="TRANSCRIPTIONAL REPRESSOR NRDR"/>
    <property type="match status" value="1"/>
</dbReference>
<evidence type="ECO:0000313" key="9">
    <source>
        <dbReference type="EMBL" id="WIO45806.1"/>
    </source>
</evidence>
<evidence type="ECO:0000256" key="2">
    <source>
        <dbReference type="ARBA" id="ARBA00022741"/>
    </source>
</evidence>
<keyword evidence="3 7" id="KW-0067">ATP-binding</keyword>
<sequence>MHTIKIGNSRVLESRESADGITIRRRRETLDGKHRFTTYERVERPNLAVIKKDSSRELFERTKLANAIRRSVGKFFKSEVEVEEIIDRVEDRLYGLGETEIPSRQIGELVLDELAACNEVAYVRFASVFQKFETLDDFVKILEQRKRSKQS</sequence>
<evidence type="ECO:0000256" key="4">
    <source>
        <dbReference type="ARBA" id="ARBA00023015"/>
    </source>
</evidence>
<comment type="caution">
    <text evidence="7">Lacks conserved residue(s) required for the propagation of feature annotation.</text>
</comment>
<keyword evidence="2 7" id="KW-0547">Nucleotide-binding</keyword>
<dbReference type="RefSeq" id="WP_376754176.1">
    <property type="nucleotide sequence ID" value="NZ_CP124550.1"/>
</dbReference>
<dbReference type="EMBL" id="CP124550">
    <property type="protein sequence ID" value="WIO45806.1"/>
    <property type="molecule type" value="Genomic_DNA"/>
</dbReference>
<dbReference type="PANTHER" id="PTHR30455">
    <property type="entry name" value="TRANSCRIPTIONAL REPRESSOR NRDR"/>
    <property type="match status" value="1"/>
</dbReference>
<dbReference type="PROSITE" id="PS51161">
    <property type="entry name" value="ATP_CONE"/>
    <property type="match status" value="1"/>
</dbReference>
<protein>
    <recommendedName>
        <fullName evidence="7">Transcriptional repressor NrdR</fullName>
    </recommendedName>
</protein>
<accession>A0ABY8WUS4</accession>
<evidence type="ECO:0000256" key="7">
    <source>
        <dbReference type="HAMAP-Rule" id="MF_00440"/>
    </source>
</evidence>
<evidence type="ECO:0000256" key="5">
    <source>
        <dbReference type="ARBA" id="ARBA00023125"/>
    </source>
</evidence>
<proteinExistence type="inferred from homology"/>
<name>A0ABY8WUS4_9BACT</name>
<evidence type="ECO:0000256" key="1">
    <source>
        <dbReference type="ARBA" id="ARBA00022491"/>
    </source>
</evidence>
<evidence type="ECO:0000256" key="3">
    <source>
        <dbReference type="ARBA" id="ARBA00022840"/>
    </source>
</evidence>
<feature type="domain" description="ATP-cone" evidence="8">
    <location>
        <begin position="47"/>
        <end position="137"/>
    </location>
</feature>
<dbReference type="InterPro" id="IPR055173">
    <property type="entry name" value="NrdR-like_N"/>
</dbReference>
<dbReference type="NCBIfam" id="TIGR00244">
    <property type="entry name" value="transcriptional regulator NrdR"/>
    <property type="match status" value="1"/>
</dbReference>
<evidence type="ECO:0000256" key="6">
    <source>
        <dbReference type="ARBA" id="ARBA00023163"/>
    </source>
</evidence>
<evidence type="ECO:0000259" key="8">
    <source>
        <dbReference type="PROSITE" id="PS51161"/>
    </source>
</evidence>
<keyword evidence="6 7" id="KW-0804">Transcription</keyword>
<dbReference type="InterPro" id="IPR003796">
    <property type="entry name" value="RNR_NrdR-like"/>
</dbReference>
<organism evidence="9 10">
    <name type="scientific">Candidatus Southlakia epibionticum</name>
    <dbReference type="NCBI Taxonomy" id="3043284"/>
    <lineage>
        <taxon>Bacteria</taxon>
        <taxon>Candidatus Saccharimonadota</taxon>
        <taxon>Candidatus Saccharimonadia</taxon>
        <taxon>Candidatus Saccharimonadales</taxon>
        <taxon>Candidatus Saccharimonadaceae</taxon>
        <taxon>Candidatus Southlakia</taxon>
    </lineage>
</organism>
<dbReference type="HAMAP" id="MF_00440">
    <property type="entry name" value="NrdR"/>
    <property type="match status" value="1"/>
</dbReference>
<dbReference type="Proteomes" id="UP001177295">
    <property type="component" value="Chromosome"/>
</dbReference>
<keyword evidence="5 7" id="KW-0238">DNA-binding</keyword>
<reference evidence="9 10" key="1">
    <citation type="journal article" date="2023" name="Cell">
        <title>Genetic manipulation of Patescibacteria provides mechanistic insights into microbial dark matter and the epibiotic lifestyle.</title>
        <authorList>
            <person name="Wang Y."/>
            <person name="Gallagher L.A."/>
            <person name="Andrade P.A."/>
            <person name="Liu A."/>
            <person name="Humphreys I.R."/>
            <person name="Turkarslan S."/>
            <person name="Cutler K.J."/>
            <person name="Arrieta-Ortiz M.L."/>
            <person name="Li Y."/>
            <person name="Radey M.C."/>
            <person name="McLean J.S."/>
            <person name="Cong Q."/>
            <person name="Baker D."/>
            <person name="Baliga N.S."/>
            <person name="Peterson S.B."/>
            <person name="Mougous J.D."/>
        </authorList>
    </citation>
    <scope>NUCLEOTIDE SEQUENCE [LARGE SCALE GENOMIC DNA]</scope>
    <source>
        <strain evidence="9 10">ML1</strain>
    </source>
</reference>
<comment type="function">
    <text evidence="7">Negatively regulates transcription of bacterial ribonucleotide reductase nrd genes and operons by binding to NrdR-boxes.</text>
</comment>